<evidence type="ECO:0000256" key="4">
    <source>
        <dbReference type="ARBA" id="ARBA00022777"/>
    </source>
</evidence>
<feature type="compositionally biased region" description="Basic and acidic residues" evidence="8">
    <location>
        <begin position="389"/>
        <end position="406"/>
    </location>
</feature>
<accession>A0A0C3MHN8</accession>
<feature type="region of interest" description="Disordered" evidence="8">
    <location>
        <begin position="778"/>
        <end position="804"/>
    </location>
</feature>
<feature type="region of interest" description="Disordered" evidence="8">
    <location>
        <begin position="571"/>
        <end position="653"/>
    </location>
</feature>
<dbReference type="Pfam" id="PF12063">
    <property type="entry name" value="ATG1-like_MIT1"/>
    <property type="match status" value="1"/>
</dbReference>
<dbReference type="STRING" id="1051891.A0A0C3MHN8"/>
<evidence type="ECO:0000256" key="2">
    <source>
        <dbReference type="ARBA" id="ARBA00022679"/>
    </source>
</evidence>
<feature type="region of interest" description="Disordered" evidence="8">
    <location>
        <begin position="350"/>
        <end position="494"/>
    </location>
</feature>
<dbReference type="GO" id="GO:0004674">
    <property type="term" value="F:protein serine/threonine kinase activity"/>
    <property type="evidence" value="ECO:0007669"/>
    <property type="project" value="UniProtKB-EC"/>
</dbReference>
<evidence type="ECO:0000256" key="8">
    <source>
        <dbReference type="SAM" id="MobiDB-lite"/>
    </source>
</evidence>
<dbReference type="SUPFAM" id="SSF56112">
    <property type="entry name" value="Protein kinase-like (PK-like)"/>
    <property type="match status" value="1"/>
</dbReference>
<dbReference type="AlphaFoldDB" id="A0A0C3MHN8"/>
<feature type="compositionally biased region" description="Low complexity" evidence="8">
    <location>
        <begin position="571"/>
        <end position="583"/>
    </location>
</feature>
<dbReference type="PROSITE" id="PS00108">
    <property type="entry name" value="PROTEIN_KINASE_ST"/>
    <property type="match status" value="1"/>
</dbReference>
<keyword evidence="3 7" id="KW-0547">Nucleotide-binding</keyword>
<dbReference type="GO" id="GO:0000422">
    <property type="term" value="P:autophagy of mitochondrion"/>
    <property type="evidence" value="ECO:0007669"/>
    <property type="project" value="TreeGrafter"/>
</dbReference>
<dbReference type="EMBL" id="KN822950">
    <property type="protein sequence ID" value="KIO33197.1"/>
    <property type="molecule type" value="Genomic_DNA"/>
</dbReference>
<feature type="compositionally biased region" description="Pro residues" evidence="8">
    <location>
        <begin position="639"/>
        <end position="651"/>
    </location>
</feature>
<evidence type="ECO:0000259" key="9">
    <source>
        <dbReference type="PROSITE" id="PS50011"/>
    </source>
</evidence>
<evidence type="ECO:0000313" key="11">
    <source>
        <dbReference type="Proteomes" id="UP000054248"/>
    </source>
</evidence>
<dbReference type="Proteomes" id="UP000054248">
    <property type="component" value="Unassembled WGS sequence"/>
</dbReference>
<dbReference type="GO" id="GO:0005524">
    <property type="term" value="F:ATP binding"/>
    <property type="evidence" value="ECO:0007669"/>
    <property type="project" value="UniProtKB-UniRule"/>
</dbReference>
<dbReference type="FunFam" id="3.30.200.20:FF:000042">
    <property type="entry name" value="Aurora kinase A"/>
    <property type="match status" value="1"/>
</dbReference>
<dbReference type="PANTHER" id="PTHR24348:SF22">
    <property type="entry name" value="NON-SPECIFIC SERINE_THREONINE PROTEIN KINASE"/>
    <property type="match status" value="1"/>
</dbReference>
<dbReference type="InterPro" id="IPR045269">
    <property type="entry name" value="Atg1-like"/>
</dbReference>
<evidence type="ECO:0000256" key="6">
    <source>
        <dbReference type="ARBA" id="ARBA00030237"/>
    </source>
</evidence>
<dbReference type="GO" id="GO:0005829">
    <property type="term" value="C:cytosol"/>
    <property type="evidence" value="ECO:0007669"/>
    <property type="project" value="TreeGrafter"/>
</dbReference>
<feature type="region of interest" description="Disordered" evidence="8">
    <location>
        <begin position="692"/>
        <end position="741"/>
    </location>
</feature>
<evidence type="ECO:0000313" key="10">
    <source>
        <dbReference type="EMBL" id="KIO33197.1"/>
    </source>
</evidence>
<dbReference type="InterPro" id="IPR048941">
    <property type="entry name" value="ATG1-like_MIT2"/>
</dbReference>
<feature type="domain" description="Protein kinase" evidence="9">
    <location>
        <begin position="28"/>
        <end position="345"/>
    </location>
</feature>
<dbReference type="PANTHER" id="PTHR24348">
    <property type="entry name" value="SERINE/THREONINE-PROTEIN KINASE UNC-51-RELATED"/>
    <property type="match status" value="1"/>
</dbReference>
<feature type="compositionally biased region" description="Acidic residues" evidence="8">
    <location>
        <begin position="371"/>
        <end position="381"/>
    </location>
</feature>
<organism evidence="10 11">
    <name type="scientific">Tulasnella calospora MUT 4182</name>
    <dbReference type="NCBI Taxonomy" id="1051891"/>
    <lineage>
        <taxon>Eukaryota</taxon>
        <taxon>Fungi</taxon>
        <taxon>Dikarya</taxon>
        <taxon>Basidiomycota</taxon>
        <taxon>Agaricomycotina</taxon>
        <taxon>Agaricomycetes</taxon>
        <taxon>Cantharellales</taxon>
        <taxon>Tulasnellaceae</taxon>
        <taxon>Tulasnella</taxon>
    </lineage>
</organism>
<dbReference type="InterPro" id="IPR022708">
    <property type="entry name" value="Atg1-like_tMIT"/>
</dbReference>
<dbReference type="InterPro" id="IPR008271">
    <property type="entry name" value="Ser/Thr_kinase_AS"/>
</dbReference>
<dbReference type="HOGENOM" id="CLU_006447_0_0_1"/>
<dbReference type="GO" id="GO:0005776">
    <property type="term" value="C:autophagosome"/>
    <property type="evidence" value="ECO:0007669"/>
    <property type="project" value="TreeGrafter"/>
</dbReference>
<dbReference type="PROSITE" id="PS50011">
    <property type="entry name" value="PROTEIN_KINASE_DOM"/>
    <property type="match status" value="1"/>
</dbReference>
<evidence type="ECO:0000256" key="7">
    <source>
        <dbReference type="PROSITE-ProRule" id="PRU10141"/>
    </source>
</evidence>
<dbReference type="InterPro" id="IPR011009">
    <property type="entry name" value="Kinase-like_dom_sf"/>
</dbReference>
<dbReference type="GO" id="GO:0010506">
    <property type="term" value="P:regulation of autophagy"/>
    <property type="evidence" value="ECO:0007669"/>
    <property type="project" value="InterPro"/>
</dbReference>
<reference evidence="11" key="2">
    <citation type="submission" date="2015-01" db="EMBL/GenBank/DDBJ databases">
        <title>Evolutionary Origins and Diversification of the Mycorrhizal Mutualists.</title>
        <authorList>
            <consortium name="DOE Joint Genome Institute"/>
            <consortium name="Mycorrhizal Genomics Consortium"/>
            <person name="Kohler A."/>
            <person name="Kuo A."/>
            <person name="Nagy L.G."/>
            <person name="Floudas D."/>
            <person name="Copeland A."/>
            <person name="Barry K.W."/>
            <person name="Cichocki N."/>
            <person name="Veneault-Fourrey C."/>
            <person name="LaButti K."/>
            <person name="Lindquist E.A."/>
            <person name="Lipzen A."/>
            <person name="Lundell T."/>
            <person name="Morin E."/>
            <person name="Murat C."/>
            <person name="Riley R."/>
            <person name="Ohm R."/>
            <person name="Sun H."/>
            <person name="Tunlid A."/>
            <person name="Henrissat B."/>
            <person name="Grigoriev I.V."/>
            <person name="Hibbett D.S."/>
            <person name="Martin F."/>
        </authorList>
    </citation>
    <scope>NUCLEOTIDE SEQUENCE [LARGE SCALE GENOMIC DNA]</scope>
    <source>
        <strain evidence="11">MUT 4182</strain>
    </source>
</reference>
<evidence type="ECO:0000256" key="1">
    <source>
        <dbReference type="ARBA" id="ARBA00012513"/>
    </source>
</evidence>
<dbReference type="InterPro" id="IPR017441">
    <property type="entry name" value="Protein_kinase_ATP_BS"/>
</dbReference>
<dbReference type="Pfam" id="PF21127">
    <property type="entry name" value="ATG1-like_MIT2"/>
    <property type="match status" value="1"/>
</dbReference>
<keyword evidence="11" id="KW-1185">Reference proteome</keyword>
<dbReference type="OrthoDB" id="346907at2759"/>
<reference evidence="10 11" key="1">
    <citation type="submission" date="2014-04" db="EMBL/GenBank/DDBJ databases">
        <authorList>
            <consortium name="DOE Joint Genome Institute"/>
            <person name="Kuo A."/>
            <person name="Girlanda M."/>
            <person name="Perotto S."/>
            <person name="Kohler A."/>
            <person name="Nagy L.G."/>
            <person name="Floudas D."/>
            <person name="Copeland A."/>
            <person name="Barry K.W."/>
            <person name="Cichocki N."/>
            <person name="Veneault-Fourrey C."/>
            <person name="LaButti K."/>
            <person name="Lindquist E.A."/>
            <person name="Lipzen A."/>
            <person name="Lundell T."/>
            <person name="Morin E."/>
            <person name="Murat C."/>
            <person name="Sun H."/>
            <person name="Tunlid A."/>
            <person name="Henrissat B."/>
            <person name="Grigoriev I.V."/>
            <person name="Hibbett D.S."/>
            <person name="Martin F."/>
            <person name="Nordberg H.P."/>
            <person name="Cantor M.N."/>
            <person name="Hua S.X."/>
        </authorList>
    </citation>
    <scope>NUCLEOTIDE SEQUENCE [LARGE SCALE GENOMIC DNA]</scope>
    <source>
        <strain evidence="10 11">MUT 4182</strain>
    </source>
</reference>
<feature type="compositionally biased region" description="Basic and acidic residues" evidence="8">
    <location>
        <begin position="789"/>
        <end position="804"/>
    </location>
</feature>
<dbReference type="GO" id="GO:0034045">
    <property type="term" value="C:phagophore assembly site membrane"/>
    <property type="evidence" value="ECO:0007669"/>
    <property type="project" value="TreeGrafter"/>
</dbReference>
<evidence type="ECO:0000256" key="5">
    <source>
        <dbReference type="ARBA" id="ARBA00022840"/>
    </source>
</evidence>
<dbReference type="InterPro" id="IPR000719">
    <property type="entry name" value="Prot_kinase_dom"/>
</dbReference>
<evidence type="ECO:0000256" key="3">
    <source>
        <dbReference type="ARBA" id="ARBA00022741"/>
    </source>
</evidence>
<dbReference type="GO" id="GO:0000045">
    <property type="term" value="P:autophagosome assembly"/>
    <property type="evidence" value="ECO:0007669"/>
    <property type="project" value="TreeGrafter"/>
</dbReference>
<protein>
    <recommendedName>
        <fullName evidence="1">non-specific serine/threonine protein kinase</fullName>
        <ecNumber evidence="1">2.7.11.1</ecNumber>
    </recommendedName>
    <alternativeName>
        <fullName evidence="6">Autophagy-related protein 1</fullName>
    </alternativeName>
</protein>
<feature type="binding site" evidence="7">
    <location>
        <position position="57"/>
    </location>
    <ligand>
        <name>ATP</name>
        <dbReference type="ChEBI" id="CHEBI:30616"/>
    </ligand>
</feature>
<gene>
    <name evidence="10" type="ORF">M407DRAFT_18050</name>
</gene>
<name>A0A0C3MHN8_9AGAM</name>
<dbReference type="SMART" id="SM00220">
    <property type="entry name" value="S_TKc"/>
    <property type="match status" value="1"/>
</dbReference>
<keyword evidence="5 7" id="KW-0067">ATP-binding</keyword>
<dbReference type="GO" id="GO:0061709">
    <property type="term" value="P:reticulophagy"/>
    <property type="evidence" value="ECO:0007669"/>
    <property type="project" value="TreeGrafter"/>
</dbReference>
<keyword evidence="2" id="KW-0808">Transferase</keyword>
<dbReference type="GO" id="GO:0042594">
    <property type="term" value="P:response to starvation"/>
    <property type="evidence" value="ECO:0007669"/>
    <property type="project" value="TreeGrafter"/>
</dbReference>
<proteinExistence type="predicted"/>
<dbReference type="Gene3D" id="1.10.510.10">
    <property type="entry name" value="Transferase(Phosphotransferase) domain 1"/>
    <property type="match status" value="1"/>
</dbReference>
<sequence length="979" mass="107267">MSDSSRTRQSQLSLTQVRRIQDEEAYPYILTAEIGKGSFATVYKGFHNTTRKAVAIKTVSRSILTHKLLENLESEIAILKALRHKNITELTDIVKARAHIYLVMEFCSGGDLSKYIRHRGKVEGLEYTPYPGAAQQYWPHPKSGGLDPVVVRCFIGQLSSAMKFLRDRNLIHRDIKPQNLLLEPSTPADAPIPIGIPILKVADFGFARSLPNATLAETLCGSPLYMAPEILRYEKYDAKADLWSIGAVIYEISVGKPPFRAQNHMELLKKIEHARGRVNFPDEVAAKEAAQLKEKGLPASPRSSSRPEKDITVVPADIKALIRILLKRKPVERASFEQFFANEAVKAQLDLLEPPPPPTPGVWENGKQDPSTDDGTIEADVADTTPPPKRPDAKRKDKSSRTREAIDENAIPLEGTPYDPKLYVPQPSFKFRRTDSEALTDSPGLAGPSVLRKKNRMSGSHVPSPRAASPRRGRDRRESSPEEPTGEGAKSEREYVMIDPELAASANGATLSAPTPSLLEALTWWLWRSGHETEWKKPPADRRTSVGARTAAAAAAGLTKQAARLVIGATIGTGHTPSSGSSTPKPPPLSPTFSKPIPIAGKRHSSANDVPPFATPTRRSPSPSANFGLEPATPTVPMTFPPPPNPNPAPSSMPTSGAYGILADGYAPSRSQPSALVRAINLASKKLFGSPTHTPATLAPSSPPAGPGLVINGNGNSGGSPRLNGATTEEDPEKERRSAAAEAENAVLVAVEDIAQKAHVLKEFADQKAAKVESLPSKPLLTPSHFTKKKGEPSRSADARRKMEMEAEHTAVTAIALYLATMSFCQRGINDLNKYCQEHLDGPREPDAGEPNSGIDDALVWFRDTFKTCVERSEAIKAWLPDGHREVNMFIDRVIYDHALALMRHAASKELLEENFPQVQREYERALWMLYAIADDVIQDGNPYRDQDVATINTFVETTKTRLMRLKRRMESLDQRDDS</sequence>
<dbReference type="Pfam" id="PF00069">
    <property type="entry name" value="Pkinase"/>
    <property type="match status" value="1"/>
</dbReference>
<keyword evidence="4" id="KW-0418">Kinase</keyword>
<dbReference type="PROSITE" id="PS00107">
    <property type="entry name" value="PROTEIN_KINASE_ATP"/>
    <property type="match status" value="1"/>
</dbReference>
<dbReference type="EC" id="2.7.11.1" evidence="1"/>
<dbReference type="GO" id="GO:0034727">
    <property type="term" value="P:piecemeal microautophagy of the nucleus"/>
    <property type="evidence" value="ECO:0007669"/>
    <property type="project" value="TreeGrafter"/>
</dbReference>